<keyword evidence="3" id="KW-1003">Cell membrane</keyword>
<dbReference type="PANTHER" id="PTHR33362:SF7">
    <property type="entry name" value="SLL1103 PROTEIN"/>
    <property type="match status" value="1"/>
</dbReference>
<evidence type="ECO:0000256" key="8">
    <source>
        <dbReference type="RuleBase" id="RU369079"/>
    </source>
</evidence>
<dbReference type="PANTHER" id="PTHR33362">
    <property type="entry name" value="SIALIC ACID TRAP TRANSPORTER PERMEASE PROTEIN SIAT-RELATED"/>
    <property type="match status" value="1"/>
</dbReference>
<evidence type="ECO:0000256" key="5">
    <source>
        <dbReference type="ARBA" id="ARBA00022692"/>
    </source>
</evidence>
<organism evidence="12 13">
    <name type="scientific">Modicisalibacter ilicicola DSM 19980</name>
    <dbReference type="NCBI Taxonomy" id="1121942"/>
    <lineage>
        <taxon>Bacteria</taxon>
        <taxon>Pseudomonadati</taxon>
        <taxon>Pseudomonadota</taxon>
        <taxon>Gammaproteobacteria</taxon>
        <taxon>Oceanospirillales</taxon>
        <taxon>Halomonadaceae</taxon>
        <taxon>Modicisalibacter</taxon>
    </lineage>
</organism>
<accession>A0A1M4WEP8</accession>
<evidence type="ECO:0000256" key="4">
    <source>
        <dbReference type="ARBA" id="ARBA00022519"/>
    </source>
</evidence>
<feature type="domain" description="Tripartite ATP-independent periplasmic transporters DctQ component" evidence="10">
    <location>
        <begin position="87"/>
        <end position="227"/>
    </location>
</feature>
<evidence type="ECO:0000256" key="6">
    <source>
        <dbReference type="ARBA" id="ARBA00022989"/>
    </source>
</evidence>
<feature type="transmembrane region" description="Helical" evidence="9">
    <location>
        <begin position="341"/>
        <end position="361"/>
    </location>
</feature>
<evidence type="ECO:0000259" key="11">
    <source>
        <dbReference type="Pfam" id="PF06808"/>
    </source>
</evidence>
<dbReference type="GO" id="GO:0005886">
    <property type="term" value="C:plasma membrane"/>
    <property type="evidence" value="ECO:0007669"/>
    <property type="project" value="UniProtKB-SubCell"/>
</dbReference>
<keyword evidence="2 8" id="KW-0813">Transport</keyword>
<feature type="transmembrane region" description="Helical" evidence="9">
    <location>
        <begin position="532"/>
        <end position="550"/>
    </location>
</feature>
<feature type="transmembrane region" description="Helical" evidence="9">
    <location>
        <begin position="508"/>
        <end position="526"/>
    </location>
</feature>
<evidence type="ECO:0000256" key="9">
    <source>
        <dbReference type="SAM" id="Phobius"/>
    </source>
</evidence>
<feature type="transmembrane region" description="Helical" evidence="9">
    <location>
        <begin position="241"/>
        <end position="259"/>
    </location>
</feature>
<comment type="subcellular location">
    <subcellularLocation>
        <location evidence="1 8">Cell inner membrane</location>
        <topology evidence="1 8">Multi-pass membrane protein</topology>
    </subcellularLocation>
</comment>
<dbReference type="RefSeq" id="WP_072820708.1">
    <property type="nucleotide sequence ID" value="NZ_FQUJ01000004.1"/>
</dbReference>
<dbReference type="InterPro" id="IPR004681">
    <property type="entry name" value="TRAP_DctM"/>
</dbReference>
<evidence type="ECO:0000313" key="12">
    <source>
        <dbReference type="EMBL" id="SHE79657.1"/>
    </source>
</evidence>
<evidence type="ECO:0000256" key="1">
    <source>
        <dbReference type="ARBA" id="ARBA00004429"/>
    </source>
</evidence>
<keyword evidence="5 9" id="KW-0812">Transmembrane</keyword>
<feature type="transmembrane region" description="Helical" evidence="9">
    <location>
        <begin position="290"/>
        <end position="320"/>
    </location>
</feature>
<dbReference type="Proteomes" id="UP000184346">
    <property type="component" value="Unassembled WGS sequence"/>
</dbReference>
<feature type="transmembrane region" description="Helical" evidence="9">
    <location>
        <begin position="659"/>
        <end position="683"/>
    </location>
</feature>
<dbReference type="GO" id="GO:0022857">
    <property type="term" value="F:transmembrane transporter activity"/>
    <property type="evidence" value="ECO:0007669"/>
    <property type="project" value="UniProtKB-UniRule"/>
</dbReference>
<feature type="transmembrane region" description="Helical" evidence="9">
    <location>
        <begin position="703"/>
        <end position="726"/>
    </location>
</feature>
<dbReference type="STRING" id="1121942.SAMN02745148_01181"/>
<dbReference type="AlphaFoldDB" id="A0A1M4WEP8"/>
<evidence type="ECO:0000256" key="2">
    <source>
        <dbReference type="ARBA" id="ARBA00022448"/>
    </source>
</evidence>
<keyword evidence="7 9" id="KW-0472">Membrane</keyword>
<reference evidence="12 13" key="1">
    <citation type="submission" date="2016-11" db="EMBL/GenBank/DDBJ databases">
        <authorList>
            <person name="Jaros S."/>
            <person name="Januszkiewicz K."/>
            <person name="Wedrychowicz H."/>
        </authorList>
    </citation>
    <scope>NUCLEOTIDE SEQUENCE [LARGE SCALE GENOMIC DNA]</scope>
    <source>
        <strain evidence="12 13">DSM 19980</strain>
    </source>
</reference>
<protein>
    <submittedName>
        <fullName evidence="12">TRAP transporter, DctM subunit</fullName>
    </submittedName>
</protein>
<feature type="transmembrane region" description="Helical" evidence="9">
    <location>
        <begin position="78"/>
        <end position="99"/>
    </location>
</feature>
<name>A0A1M4WEP8_9GAMM</name>
<gene>
    <name evidence="12" type="ORF">SAMN02745148_01181</name>
</gene>
<feature type="transmembrane region" description="Helical" evidence="9">
    <location>
        <begin position="422"/>
        <end position="446"/>
    </location>
</feature>
<feature type="transmembrane region" description="Helical" evidence="9">
    <location>
        <begin position="458"/>
        <end position="478"/>
    </location>
</feature>
<feature type="transmembrane region" description="Helical" evidence="9">
    <location>
        <begin position="620"/>
        <end position="639"/>
    </location>
</feature>
<feature type="transmembrane region" description="Helical" evidence="9">
    <location>
        <begin position="381"/>
        <end position="410"/>
    </location>
</feature>
<evidence type="ECO:0000256" key="3">
    <source>
        <dbReference type="ARBA" id="ARBA00022475"/>
    </source>
</evidence>
<dbReference type="Pfam" id="PF04290">
    <property type="entry name" value="DctQ"/>
    <property type="match status" value="1"/>
</dbReference>
<dbReference type="EMBL" id="FQUJ01000004">
    <property type="protein sequence ID" value="SHE79657.1"/>
    <property type="molecule type" value="Genomic_DNA"/>
</dbReference>
<comment type="function">
    <text evidence="8">Part of the tripartite ATP-independent periplasmic (TRAP) transport system.</text>
</comment>
<evidence type="ECO:0000259" key="10">
    <source>
        <dbReference type="Pfam" id="PF04290"/>
    </source>
</evidence>
<feature type="transmembrane region" description="Helical" evidence="9">
    <location>
        <begin position="147"/>
        <end position="172"/>
    </location>
</feature>
<dbReference type="Pfam" id="PF06808">
    <property type="entry name" value="DctM"/>
    <property type="match status" value="1"/>
</dbReference>
<feature type="transmembrane region" description="Helical" evidence="9">
    <location>
        <begin position="105"/>
        <end position="126"/>
    </location>
</feature>
<dbReference type="InterPro" id="IPR010656">
    <property type="entry name" value="DctM"/>
</dbReference>
<sequence>MDLQINFVLPHWFYWSVLLVLPLVVMLFVDRSFRRGGTVSGATTGGAPAAEQDTDYHPPGNALTRVIDKVSGFTGRYVAYWSLIAPLVYCYEVFVRYALNSPTNWAHESMFLMFGMQYLLAGAFALREGGHVRVDILYVRAKPLTKAALDIMTSVFFFIFTVALITTGWTFFSQSVNQEIFFFGQGYANETSFTEWSVQYYPVKFTLVLGGVLLLLQGIAQLIKDIQAFGHARARHEGSSTFAWLLVLLGIVLALYALHEVVNVVVNDYESFPLSIENSLANVSIGTLTALMFGTLMLVLVAGLPLAFVTGGLGVVFLYLVGDQFMLNLIPSRIFPMMTNYQLSAIPLFIFMAAVLEKAGLIEELFDTVYKWMGGLKAGLAIATVVASTLLAAMVGVIGAAVVTMGLIALPAMLKRHYDPEIAIGSIMAGGTLGILIPPSILAIIYGVVAQQSVGELYLGSLIPGLLLAAMYGFYCWLRGAINPKAAPPLPVEDRVSTREKLRLLRNMLAPIILVIVVLGVIFTGLATPVEAAGIGTFGALIVSAMHGRLTWPNLHAACMTTLVATAMVMWIIFGATIFVGFYILQGGQEFVQELISGAGLGPYGVLMVMMVLLVALGMFLDWVGILLLAVPIFVPLIQPLSFDGLFGLPGVDAANVSLWFGVIYLVNMQMSFLSPPFGYALFYIKGVCPPHITMAQIFKSSLPFLGIQALGLLLVILFPALITYLPNLVYR</sequence>
<proteinExistence type="predicted"/>
<feature type="domain" description="TRAP C4-dicarboxylate transport system permease DctM subunit" evidence="11">
    <location>
        <begin position="293"/>
        <end position="722"/>
    </location>
</feature>
<keyword evidence="13" id="KW-1185">Reference proteome</keyword>
<dbReference type="OrthoDB" id="9796052at2"/>
<keyword evidence="6 9" id="KW-1133">Transmembrane helix</keyword>
<dbReference type="NCBIfam" id="TIGR00786">
    <property type="entry name" value="dctM"/>
    <property type="match status" value="1"/>
</dbReference>
<evidence type="ECO:0000313" key="13">
    <source>
        <dbReference type="Proteomes" id="UP000184346"/>
    </source>
</evidence>
<feature type="transmembrane region" description="Helical" evidence="9">
    <location>
        <begin position="200"/>
        <end position="220"/>
    </location>
</feature>
<feature type="transmembrane region" description="Helical" evidence="9">
    <location>
        <begin position="12"/>
        <end position="29"/>
    </location>
</feature>
<feature type="transmembrane region" description="Helical" evidence="9">
    <location>
        <begin position="591"/>
        <end position="613"/>
    </location>
</feature>
<keyword evidence="4 8" id="KW-0997">Cell inner membrane</keyword>
<dbReference type="InterPro" id="IPR055348">
    <property type="entry name" value="DctQ"/>
</dbReference>
<feature type="transmembrane region" description="Helical" evidence="9">
    <location>
        <begin position="562"/>
        <end position="585"/>
    </location>
</feature>
<evidence type="ECO:0000256" key="7">
    <source>
        <dbReference type="ARBA" id="ARBA00023136"/>
    </source>
</evidence>